<evidence type="ECO:0000313" key="2">
    <source>
        <dbReference type="EMBL" id="NUZ04628.1"/>
    </source>
</evidence>
<protein>
    <recommendedName>
        <fullName evidence="4">Bacterial Ig domain-containing protein</fullName>
    </recommendedName>
</protein>
<evidence type="ECO:0000313" key="3">
    <source>
        <dbReference type="Proteomes" id="UP000529637"/>
    </source>
</evidence>
<keyword evidence="1" id="KW-0732">Signal</keyword>
<feature type="chain" id="PRO_5031080776" description="Bacterial Ig domain-containing protein" evidence="1">
    <location>
        <begin position="28"/>
        <end position="681"/>
    </location>
</feature>
<evidence type="ECO:0000256" key="1">
    <source>
        <dbReference type="SAM" id="SignalP"/>
    </source>
</evidence>
<dbReference type="Proteomes" id="UP000529637">
    <property type="component" value="Unassembled WGS sequence"/>
</dbReference>
<comment type="caution">
    <text evidence="2">The sequence shown here is derived from an EMBL/GenBank/DDBJ whole genome shotgun (WGS) entry which is preliminary data.</text>
</comment>
<name>A0A7Y6NK21_9BURK</name>
<sequence length="681" mass="70797">MDFLSRMGRRWLPIGLAVVTAALVACGGNGDDDDDNGGDQPNPTQPRTLSGVAATGAAFTDAVVRVHAADGSVAGTSAPVGRDGTWQVTLAEGAKAPFVIIATRQSAVGETESLVSLVDAAPPGTTHVNVTPVTTLVAARVSPSGQPTRLPDEVKAGSATVDGSTLAAKTGEIKELLAPVLAATNTTSIDPFRTPFTIGSAGYDQLIDALLVTITPTGAASANIDISMKASGDAPAPRITFSSEQSLATIKANNSAVINTPIPTPSLPPVGIATLIEDLTTRMNACYALPTATRVSGTTAASVSAPACRTLFVGDDPTTYRGNGGAVSSSGSFSSLFPDNTTNLRFDQGSYEFTRGNGDIVVGLRSVTSDGAQVFDTFVVRNENGKLKLIGNQYQYNGAVNAFHQYRTFPTLNQSAFNYYSSGYTMTITNTTTSNGVPIFDRVVVDAPNGETLTLRPSAGSSFLTLVRADGSLSGTSVVRIASSYENAGTAGSPATRDTAVYFSPQQLTDPEIAVIPQQAVWTFRYYLASNPTVEAARQTYRTRARALTIAELKATPLPRFTSATLNALTSGANADGSVPMPTSQAYPVSWEVPTGALAPTQVQLFGVRVIGTAQQSFNDAVSVASTARSVAVTCSPATAADQHCNGSNFAANDYLTGVQMSVNDRTGRVFNVHANAYRLP</sequence>
<reference evidence="2 3" key="1">
    <citation type="submission" date="2020-06" db="EMBL/GenBank/DDBJ databases">
        <title>Schlegella sp. ID0723 isolated from air conditioner.</title>
        <authorList>
            <person name="Kim D.Y."/>
            <person name="Kim D.-U."/>
        </authorList>
    </citation>
    <scope>NUCLEOTIDE SEQUENCE [LARGE SCALE GENOMIC DNA]</scope>
    <source>
        <strain evidence="2 3">ID0723</strain>
    </source>
</reference>
<gene>
    <name evidence="2" type="ORF">HQN59_02530</name>
</gene>
<dbReference type="RefSeq" id="WP_176065723.1">
    <property type="nucleotide sequence ID" value="NZ_JABWMJ010000001.1"/>
</dbReference>
<evidence type="ECO:0008006" key="4">
    <source>
        <dbReference type="Google" id="ProtNLM"/>
    </source>
</evidence>
<dbReference type="EMBL" id="JABWMJ010000001">
    <property type="protein sequence ID" value="NUZ04628.1"/>
    <property type="molecule type" value="Genomic_DNA"/>
</dbReference>
<organism evidence="2 3">
    <name type="scientific">Piscinibacter koreensis</name>
    <dbReference type="NCBI Taxonomy" id="2742824"/>
    <lineage>
        <taxon>Bacteria</taxon>
        <taxon>Pseudomonadati</taxon>
        <taxon>Pseudomonadota</taxon>
        <taxon>Betaproteobacteria</taxon>
        <taxon>Burkholderiales</taxon>
        <taxon>Sphaerotilaceae</taxon>
        <taxon>Piscinibacter</taxon>
    </lineage>
</organism>
<accession>A0A7Y6NK21</accession>
<keyword evidence="3" id="KW-1185">Reference proteome</keyword>
<dbReference type="PROSITE" id="PS51257">
    <property type="entry name" value="PROKAR_LIPOPROTEIN"/>
    <property type="match status" value="1"/>
</dbReference>
<feature type="signal peptide" evidence="1">
    <location>
        <begin position="1"/>
        <end position="27"/>
    </location>
</feature>
<dbReference type="AlphaFoldDB" id="A0A7Y6NK21"/>
<proteinExistence type="predicted"/>